<feature type="transmembrane region" description="Helical" evidence="18">
    <location>
        <begin position="285"/>
        <end position="309"/>
    </location>
</feature>
<keyword evidence="10" id="KW-0249">Electron transport</keyword>
<keyword evidence="13" id="KW-0830">Ubiquinone</keyword>
<reference evidence="21" key="1">
    <citation type="journal article" date="2020" name="Mitochondrial DNA Part B Resour">
        <title>The mitochondrial genome of Paraahimia luodianensis (Hemiptera: Cicadellidae: Typhlocybinae), a new genus and species from China.</title>
        <authorList>
            <person name="Song Y."/>
            <person name="Yuan X."/>
            <person name="Li C."/>
        </authorList>
    </citation>
    <scope>NUCLEOTIDE SEQUENCE</scope>
</reference>
<feature type="transmembrane region" description="Helical" evidence="18">
    <location>
        <begin position="207"/>
        <end position="226"/>
    </location>
</feature>
<evidence type="ECO:0000256" key="10">
    <source>
        <dbReference type="ARBA" id="ARBA00022982"/>
    </source>
</evidence>
<evidence type="ECO:0000256" key="13">
    <source>
        <dbReference type="ARBA" id="ARBA00023075"/>
    </source>
</evidence>
<evidence type="ECO:0000256" key="5">
    <source>
        <dbReference type="ARBA" id="ARBA00022448"/>
    </source>
</evidence>
<evidence type="ECO:0000256" key="11">
    <source>
        <dbReference type="ARBA" id="ARBA00022989"/>
    </source>
</evidence>
<feature type="transmembrane region" description="Helical" evidence="18">
    <location>
        <begin position="321"/>
        <end position="345"/>
    </location>
</feature>
<keyword evidence="6" id="KW-0679">Respiratory chain</keyword>
<dbReference type="CTD" id="4540"/>
<proteinExistence type="predicted"/>
<feature type="transmembrane region" description="Helical" evidence="18">
    <location>
        <begin position="43"/>
        <end position="69"/>
    </location>
</feature>
<keyword evidence="11 18" id="KW-1133">Transmembrane helix</keyword>
<dbReference type="PRINTS" id="PR01434">
    <property type="entry name" value="NADHDHGNASE5"/>
</dbReference>
<dbReference type="GO" id="GO:0015990">
    <property type="term" value="P:electron transport coupled proton transport"/>
    <property type="evidence" value="ECO:0007669"/>
    <property type="project" value="TreeGrafter"/>
</dbReference>
<evidence type="ECO:0000256" key="6">
    <source>
        <dbReference type="ARBA" id="ARBA00022660"/>
    </source>
</evidence>
<name>A0A6H1XLH9_9HEMI</name>
<keyword evidence="14 21" id="KW-0496">Mitochondrion</keyword>
<dbReference type="GO" id="GO:0005743">
    <property type="term" value="C:mitochondrial inner membrane"/>
    <property type="evidence" value="ECO:0007669"/>
    <property type="project" value="UniProtKB-SubCell"/>
</dbReference>
<feature type="transmembrane region" description="Helical" evidence="18">
    <location>
        <begin position="5"/>
        <end position="23"/>
    </location>
</feature>
<protein>
    <recommendedName>
        <fullName evidence="4">NADH-ubiquinone oxidoreductase chain 5</fullName>
        <ecNumber evidence="3">7.1.1.2</ecNumber>
    </recommendedName>
    <alternativeName>
        <fullName evidence="16">NADH dehydrogenase subunit 5</fullName>
    </alternativeName>
</protein>
<dbReference type="PANTHER" id="PTHR42829:SF2">
    <property type="entry name" value="NADH-UBIQUINONE OXIDOREDUCTASE CHAIN 5"/>
    <property type="match status" value="1"/>
</dbReference>
<evidence type="ECO:0000259" key="19">
    <source>
        <dbReference type="Pfam" id="PF00361"/>
    </source>
</evidence>
<comment type="subcellular location">
    <subcellularLocation>
        <location evidence="2">Mitochondrion inner membrane</location>
        <topology evidence="2">Multi-pass membrane protein</topology>
    </subcellularLocation>
</comment>
<dbReference type="GO" id="GO:0003954">
    <property type="term" value="F:NADH dehydrogenase activity"/>
    <property type="evidence" value="ECO:0007669"/>
    <property type="project" value="TreeGrafter"/>
</dbReference>
<evidence type="ECO:0000256" key="9">
    <source>
        <dbReference type="ARBA" id="ARBA00022967"/>
    </source>
</evidence>
<evidence type="ECO:0000256" key="4">
    <source>
        <dbReference type="ARBA" id="ARBA00021096"/>
    </source>
</evidence>
<dbReference type="GeneID" id="54616807"/>
<evidence type="ECO:0000256" key="3">
    <source>
        <dbReference type="ARBA" id="ARBA00012944"/>
    </source>
</evidence>
<dbReference type="PANTHER" id="PTHR42829">
    <property type="entry name" value="NADH-UBIQUINONE OXIDOREDUCTASE CHAIN 5"/>
    <property type="match status" value="1"/>
</dbReference>
<dbReference type="InterPro" id="IPR001750">
    <property type="entry name" value="ND/Mrp_TM"/>
</dbReference>
<feature type="transmembrane region" description="Helical" evidence="18">
    <location>
        <begin position="365"/>
        <end position="387"/>
    </location>
</feature>
<evidence type="ECO:0000256" key="2">
    <source>
        <dbReference type="ARBA" id="ARBA00004448"/>
    </source>
</evidence>
<dbReference type="AlphaFoldDB" id="A0A6H1XLH9"/>
<dbReference type="GO" id="GO:0008137">
    <property type="term" value="F:NADH dehydrogenase (ubiquinone) activity"/>
    <property type="evidence" value="ECO:0007669"/>
    <property type="project" value="UniProtKB-EC"/>
</dbReference>
<evidence type="ECO:0000256" key="15">
    <source>
        <dbReference type="ARBA" id="ARBA00023136"/>
    </source>
</evidence>
<evidence type="ECO:0000256" key="7">
    <source>
        <dbReference type="ARBA" id="ARBA00022692"/>
    </source>
</evidence>
<keyword evidence="12" id="KW-0520">NAD</keyword>
<dbReference type="InterPro" id="IPR010934">
    <property type="entry name" value="NADH_DH_su5_C"/>
</dbReference>
<dbReference type="EC" id="7.1.1.2" evidence="3"/>
<evidence type="ECO:0000313" key="21">
    <source>
        <dbReference type="EMBL" id="QJA16301.1"/>
    </source>
</evidence>
<dbReference type="Pfam" id="PF06455">
    <property type="entry name" value="NADH5_C"/>
    <property type="match status" value="1"/>
</dbReference>
<keyword evidence="7 18" id="KW-0812">Transmembrane</keyword>
<dbReference type="Pfam" id="PF00361">
    <property type="entry name" value="Proton_antipo_M"/>
    <property type="match status" value="1"/>
</dbReference>
<geneLocation type="mitochondrion" evidence="21"/>
<feature type="transmembrane region" description="Helical" evidence="18">
    <location>
        <begin position="408"/>
        <end position="431"/>
    </location>
</feature>
<feature type="transmembrane region" description="Helical" evidence="18">
    <location>
        <begin position="443"/>
        <end position="465"/>
    </location>
</feature>
<feature type="transmembrane region" description="Helical" evidence="18">
    <location>
        <begin position="232"/>
        <end position="253"/>
    </location>
</feature>
<feature type="transmembrane region" description="Helical" evidence="18">
    <location>
        <begin position="81"/>
        <end position="100"/>
    </location>
</feature>
<feature type="domain" description="NADH dehydrogenase subunit 5 C-terminal" evidence="20">
    <location>
        <begin position="381"/>
        <end position="550"/>
    </location>
</feature>
<evidence type="ECO:0000256" key="14">
    <source>
        <dbReference type="ARBA" id="ARBA00023128"/>
    </source>
</evidence>
<evidence type="ECO:0000259" key="20">
    <source>
        <dbReference type="Pfam" id="PF06455"/>
    </source>
</evidence>
<evidence type="ECO:0000256" key="1">
    <source>
        <dbReference type="ARBA" id="ARBA00003257"/>
    </source>
</evidence>
<sequence length="550" mass="64992">MYIDFILCFLFFFFFFFSLLFLVENNCLFLEWELFMLNSYGGFYILYFDWISLMFISVVFFISSMAILYSSDYMGINTYSSNRFLFLVILFIVSMILMIVSPNLLSILLGWDGLGMVSYCLVIYYNSLSSYLSGMITCLTNRMGDIGLLISICWLMSYGSWHLYFYLDFYSCDIFYLVIISSFTKSAQIPFSSWLPAAMAAPTPVSSLVQSSTLVTAGVYLLIRFYNQFNFLNKMCIIFSLLTMLMSSFCANYEFDLKKVIALSTLSQLGLMMSSLFLGMVNLSFYHLLTHAVFKSLLFLCSGIMIYYMNNNQDIRFMGVVSNYLPFTTCCFNISSLALCGFPFLSGFYSKDLIVELMSMSIINFFIYLMFYFCLGLTACYSIRLFYYSVFFKNKHISLCLMFENFSFMNFSIIFLSFYSVFFGCLMMWMFNFDFFLVFLPGYLKLISLIFVLLGVWVGFELFMIKSYFFVFYYYLFTMMWFMSSYFYYLFSWFYLFSFNYSMLINWGEYYGSLGLSYYLVFLSNLIQNYMFANMKIFLLSFMVWFIIFI</sequence>
<evidence type="ECO:0000256" key="17">
    <source>
        <dbReference type="ARBA" id="ARBA00049551"/>
    </source>
</evidence>
<comment type="function">
    <text evidence="1">Core subunit of the mitochondrial membrane respiratory chain NADH dehydrogenase (Complex I) that is believed to belong to the minimal assembly required for catalysis. Complex I functions in the transfer of electrons from NADH to the respiratory chain. The immediate electron acceptor for the enzyme is believed to be ubiquinone.</text>
</comment>
<dbReference type="GO" id="GO:0042773">
    <property type="term" value="P:ATP synthesis coupled electron transport"/>
    <property type="evidence" value="ECO:0007669"/>
    <property type="project" value="InterPro"/>
</dbReference>
<dbReference type="EMBL" id="MN901449">
    <property type="protein sequence ID" value="QJA16301.1"/>
    <property type="molecule type" value="Genomic_DNA"/>
</dbReference>
<keyword evidence="5" id="KW-0813">Transport</keyword>
<evidence type="ECO:0000256" key="8">
    <source>
        <dbReference type="ARBA" id="ARBA00022792"/>
    </source>
</evidence>
<dbReference type="InterPro" id="IPR003945">
    <property type="entry name" value="NU5C-like"/>
</dbReference>
<feature type="transmembrane region" description="Helical" evidence="18">
    <location>
        <begin position="146"/>
        <end position="167"/>
    </location>
</feature>
<feature type="transmembrane region" description="Helical" evidence="18">
    <location>
        <begin position="472"/>
        <end position="496"/>
    </location>
</feature>
<comment type="catalytic activity">
    <reaction evidence="17">
        <text>a ubiquinone + NADH + 5 H(+)(in) = a ubiquinol + NAD(+) + 4 H(+)(out)</text>
        <dbReference type="Rhea" id="RHEA:29091"/>
        <dbReference type="Rhea" id="RHEA-COMP:9565"/>
        <dbReference type="Rhea" id="RHEA-COMP:9566"/>
        <dbReference type="ChEBI" id="CHEBI:15378"/>
        <dbReference type="ChEBI" id="CHEBI:16389"/>
        <dbReference type="ChEBI" id="CHEBI:17976"/>
        <dbReference type="ChEBI" id="CHEBI:57540"/>
        <dbReference type="ChEBI" id="CHEBI:57945"/>
        <dbReference type="EC" id="7.1.1.2"/>
    </reaction>
</comment>
<feature type="domain" description="NADH:quinone oxidoreductase/Mrp antiporter transmembrane" evidence="19">
    <location>
        <begin position="101"/>
        <end position="370"/>
    </location>
</feature>
<keyword evidence="9" id="KW-1278">Translocase</keyword>
<dbReference type="RefSeq" id="YP_009775991.1">
    <property type="nucleotide sequence ID" value="NC_047464.1"/>
</dbReference>
<keyword evidence="15 18" id="KW-0472">Membrane</keyword>
<evidence type="ECO:0000256" key="12">
    <source>
        <dbReference type="ARBA" id="ARBA00023027"/>
    </source>
</evidence>
<gene>
    <name evidence="21" type="primary">ND5</name>
</gene>
<feature type="transmembrane region" description="Helical" evidence="18">
    <location>
        <begin position="516"/>
        <end position="549"/>
    </location>
</feature>
<organism evidence="21">
    <name type="scientific">Paraahimia luodianensis</name>
    <dbReference type="NCBI Taxonomy" id="2726724"/>
    <lineage>
        <taxon>Eukaryota</taxon>
        <taxon>Metazoa</taxon>
        <taxon>Ecdysozoa</taxon>
        <taxon>Arthropoda</taxon>
        <taxon>Hexapoda</taxon>
        <taxon>Insecta</taxon>
        <taxon>Pterygota</taxon>
        <taxon>Neoptera</taxon>
        <taxon>Paraneoptera</taxon>
        <taxon>Hemiptera</taxon>
        <taxon>Auchenorrhyncha</taxon>
        <taxon>Membracoidea</taxon>
        <taxon>Cicadellidae</taxon>
        <taxon>Typhlocybinae</taxon>
        <taxon>Typhlocybinae incertae sedis</taxon>
        <taxon>Paraahimia</taxon>
    </lineage>
</organism>
<evidence type="ECO:0000256" key="18">
    <source>
        <dbReference type="SAM" id="Phobius"/>
    </source>
</evidence>
<evidence type="ECO:0000256" key="16">
    <source>
        <dbReference type="ARBA" id="ARBA00031027"/>
    </source>
</evidence>
<accession>A0A6H1XLH9</accession>
<keyword evidence="8" id="KW-0999">Mitochondrion inner membrane</keyword>